<proteinExistence type="predicted"/>
<name>A0A0W0FCY5_MONRR</name>
<sequence length="71" mass="8102">MFQVIPARLPKLRHAYPLRLNAVSKSQCAFLLSDFRKTRALFAQYLFGGSVIIDEVLRYVYKVVPKASCVP</sequence>
<accession>A0A0W0FCY5</accession>
<comment type="caution">
    <text evidence="1">The sequence shown here is derived from an EMBL/GenBank/DDBJ whole genome shotgun (WGS) entry which is preliminary data.</text>
</comment>
<gene>
    <name evidence="1" type="ORF">WG66_13202</name>
</gene>
<evidence type="ECO:0000313" key="1">
    <source>
        <dbReference type="EMBL" id="KTB34220.1"/>
    </source>
</evidence>
<evidence type="ECO:0000313" key="2">
    <source>
        <dbReference type="Proteomes" id="UP000054988"/>
    </source>
</evidence>
<protein>
    <submittedName>
        <fullName evidence="1">Uncharacterized protein</fullName>
    </submittedName>
</protein>
<dbReference type="AlphaFoldDB" id="A0A0W0FCY5"/>
<reference evidence="1 2" key="1">
    <citation type="submission" date="2015-12" db="EMBL/GenBank/DDBJ databases">
        <title>Draft genome sequence of Moniliophthora roreri, the causal agent of frosty pod rot of cacao.</title>
        <authorList>
            <person name="Aime M.C."/>
            <person name="Diaz-Valderrama J.R."/>
            <person name="Kijpornyongpan T."/>
            <person name="Phillips-Mora W."/>
        </authorList>
    </citation>
    <scope>NUCLEOTIDE SEQUENCE [LARGE SCALE GENOMIC DNA]</scope>
    <source>
        <strain evidence="1 2">MCA 2952</strain>
    </source>
</reference>
<dbReference type="Proteomes" id="UP000054988">
    <property type="component" value="Unassembled WGS sequence"/>
</dbReference>
<dbReference type="EMBL" id="LATX01002106">
    <property type="protein sequence ID" value="KTB34220.1"/>
    <property type="molecule type" value="Genomic_DNA"/>
</dbReference>
<organism evidence="1 2">
    <name type="scientific">Moniliophthora roreri</name>
    <name type="common">Frosty pod rot fungus</name>
    <name type="synonym">Monilia roreri</name>
    <dbReference type="NCBI Taxonomy" id="221103"/>
    <lineage>
        <taxon>Eukaryota</taxon>
        <taxon>Fungi</taxon>
        <taxon>Dikarya</taxon>
        <taxon>Basidiomycota</taxon>
        <taxon>Agaricomycotina</taxon>
        <taxon>Agaricomycetes</taxon>
        <taxon>Agaricomycetidae</taxon>
        <taxon>Agaricales</taxon>
        <taxon>Marasmiineae</taxon>
        <taxon>Marasmiaceae</taxon>
        <taxon>Moniliophthora</taxon>
    </lineage>
</organism>